<organism evidence="1">
    <name type="scientific">hydrothermal vent metagenome</name>
    <dbReference type="NCBI Taxonomy" id="652676"/>
    <lineage>
        <taxon>unclassified sequences</taxon>
        <taxon>metagenomes</taxon>
        <taxon>ecological metagenomes</taxon>
    </lineage>
</organism>
<evidence type="ECO:0008006" key="2">
    <source>
        <dbReference type="Google" id="ProtNLM"/>
    </source>
</evidence>
<reference evidence="1" key="1">
    <citation type="submission" date="2018-06" db="EMBL/GenBank/DDBJ databases">
        <authorList>
            <person name="Zhirakovskaya E."/>
        </authorList>
    </citation>
    <scope>NUCLEOTIDE SEQUENCE</scope>
</reference>
<gene>
    <name evidence="1" type="ORF">MNBD_ALPHA05-1827</name>
</gene>
<accession>A0A3B0SEK0</accession>
<name>A0A3B0SEK0_9ZZZZ</name>
<dbReference type="EMBL" id="UOEH01000434">
    <property type="protein sequence ID" value="VAW04405.1"/>
    <property type="molecule type" value="Genomic_DNA"/>
</dbReference>
<protein>
    <recommendedName>
        <fullName evidence="2">DUF1330 domain-containing protein</fullName>
    </recommendedName>
</protein>
<dbReference type="AlphaFoldDB" id="A0A3B0SEK0"/>
<sequence length="27" mass="2921">MTAFFVATVTIKDPAKFQDYAQQAGAT</sequence>
<proteinExistence type="predicted"/>
<feature type="non-terminal residue" evidence="1">
    <location>
        <position position="27"/>
    </location>
</feature>
<evidence type="ECO:0000313" key="1">
    <source>
        <dbReference type="EMBL" id="VAW04405.1"/>
    </source>
</evidence>